<dbReference type="Pfam" id="PF01136">
    <property type="entry name" value="Peptidase_U32"/>
    <property type="match status" value="1"/>
</dbReference>
<dbReference type="RefSeq" id="WP_021590242.1">
    <property type="nucleotide sequence ID" value="NZ_AWEY01000033.1"/>
</dbReference>
<dbReference type="PANTHER" id="PTHR30217:SF10">
    <property type="entry name" value="23S RRNA 5-HYDROXYCYTIDINE C2501 SYNTHASE"/>
    <property type="match status" value="1"/>
</dbReference>
<evidence type="ECO:0000313" key="2">
    <source>
        <dbReference type="EMBL" id="ERK38796.1"/>
    </source>
</evidence>
<reference evidence="2 3" key="1">
    <citation type="submission" date="2013-08" db="EMBL/GenBank/DDBJ databases">
        <authorList>
            <person name="Durkin A.S."/>
            <person name="Haft D.R."/>
            <person name="McCorrison J."/>
            <person name="Torralba M."/>
            <person name="Gillis M."/>
            <person name="Haft D.H."/>
            <person name="Methe B."/>
            <person name="Sutton G."/>
            <person name="Nelson K.E."/>
        </authorList>
    </citation>
    <scope>NUCLEOTIDE SEQUENCE [LARGE SCALE GENOMIC DNA]</scope>
    <source>
        <strain evidence="2 3">F0067</strain>
    </source>
</reference>
<dbReference type="EC" id="3.4.-.-" evidence="2"/>
<dbReference type="InterPro" id="IPR051454">
    <property type="entry name" value="RNA/ubiquinone_mod_enzymes"/>
</dbReference>
<accession>U2P3N3</accession>
<dbReference type="PATRIC" id="fig|1115809.3.peg.1850"/>
<dbReference type="InterPro" id="IPR020988">
    <property type="entry name" value="Pept_U32_collagenase"/>
</dbReference>
<proteinExistence type="predicted"/>
<gene>
    <name evidence="2" type="ORF">HMPREF9135_1506</name>
</gene>
<dbReference type="AlphaFoldDB" id="U2P3N3"/>
<protein>
    <submittedName>
        <fullName evidence="2">Peptidase, U32 family</fullName>
        <ecNumber evidence="2">3.4.-.-</ecNumber>
    </submittedName>
</protein>
<dbReference type="Pfam" id="PF12392">
    <property type="entry name" value="DUF3656"/>
    <property type="match status" value="1"/>
</dbReference>
<sequence length="614" mass="69171">MRLLELLAPAKNLECGMAAIDHGADAVYIGARKFGARAAAGNSVEDIGELCRYAHQFGARVHVTVNTIVYDGELEDTMALIKQLDEVGVDALLLQDMGVLSKIVAEMPDRHFQLHASTQCDSRSIEKVKWLHAQGFQRVVLARELSAEEIAQIHAALPNVELEAFVHGALCVSYSGVCYASQYCFHRSANRGECAQFCRMKFDLSDSDGHVIERQRHLLSLKDMSQIDNLKELADAGACSFKIEGRLKDVAYVKNVVSAYSQRLDKIVQENPKQYRRASHGRVEYHFEPNLQKTFNRGFTSYFLHGRQPDIASFDTPKAMGEYVGKVKEIRGNSFSVAGTATFANGDGLCFINAEHELEGFRVNKAVGNRLFPMRMPEHLKPGTGLYRNNDEAFEKLMAGKTAERKIDLAMMYGLTDDGFRLEANGKKAVVVFEHQQAQKPQTENVNRQLTKLGNTPYRCERVKIVDEADRYFIPSSLLADLRRDLMEKLQADVEKKAVREITDKAGTAVKVAWQSEYKKFPYLYNIANESAVKFYEQENLGEVVPAYEVDGSVANPLVMQCRHCIRYALGFCVKRGGRKPAWHEPLFLTLGDGRRFQLEFKCDECQMNIYAVK</sequence>
<keyword evidence="2" id="KW-0378">Hydrolase</keyword>
<dbReference type="Proteomes" id="UP000016648">
    <property type="component" value="Unassembled WGS sequence"/>
</dbReference>
<keyword evidence="3" id="KW-1185">Reference proteome</keyword>
<evidence type="ECO:0000313" key="3">
    <source>
        <dbReference type="Proteomes" id="UP000016648"/>
    </source>
</evidence>
<dbReference type="PANTHER" id="PTHR30217">
    <property type="entry name" value="PEPTIDASE U32 FAMILY"/>
    <property type="match status" value="1"/>
</dbReference>
<organism evidence="2 3">
    <name type="scientific">Segatella baroniae F0067</name>
    <dbReference type="NCBI Taxonomy" id="1115809"/>
    <lineage>
        <taxon>Bacteria</taxon>
        <taxon>Pseudomonadati</taxon>
        <taxon>Bacteroidota</taxon>
        <taxon>Bacteroidia</taxon>
        <taxon>Bacteroidales</taxon>
        <taxon>Prevotellaceae</taxon>
        <taxon>Segatella</taxon>
    </lineage>
</organism>
<dbReference type="EMBL" id="AWEY01000033">
    <property type="protein sequence ID" value="ERK38796.1"/>
    <property type="molecule type" value="Genomic_DNA"/>
</dbReference>
<dbReference type="InterPro" id="IPR001539">
    <property type="entry name" value="Peptidase_U32"/>
</dbReference>
<feature type="domain" description="Peptidase U32 collagenase" evidence="1">
    <location>
        <begin position="386"/>
        <end position="492"/>
    </location>
</feature>
<dbReference type="GO" id="GO:0016787">
    <property type="term" value="F:hydrolase activity"/>
    <property type="evidence" value="ECO:0007669"/>
    <property type="project" value="UniProtKB-KW"/>
</dbReference>
<name>U2P3N3_9BACT</name>
<comment type="caution">
    <text evidence="2">The sequence shown here is derived from an EMBL/GenBank/DDBJ whole genome shotgun (WGS) entry which is preliminary data.</text>
</comment>
<evidence type="ECO:0000259" key="1">
    <source>
        <dbReference type="Pfam" id="PF12392"/>
    </source>
</evidence>